<sequence length="37" mass="4112">MFFRVALSLSAKFSNMIVHSTAMMAPIITNHSARSSR</sequence>
<dbReference type="AlphaFoldDB" id="I1E2G7"/>
<evidence type="ECO:0000313" key="2">
    <source>
        <dbReference type="Proteomes" id="UP000004374"/>
    </source>
</evidence>
<accession>I1E2G7</accession>
<name>I1E2G7_9GAMM</name>
<reference evidence="1 2" key="1">
    <citation type="journal article" date="2012" name="J. Bacteriol.">
        <title>Genome Sequence of the Protease-Producing Bacterium Rheinheimera nanhaiensis E407-8T, Isolated from Deep-Sea Sediment of the South China Sea.</title>
        <authorList>
            <person name="Zhang X.-Y."/>
            <person name="Zhang Y.-J."/>
            <person name="Qin Q.-L."/>
            <person name="Xie B.-B."/>
            <person name="Chen X.-L."/>
            <person name="Zhou B.-C."/>
            <person name="Zhang Y.-Z."/>
        </authorList>
    </citation>
    <scope>NUCLEOTIDE SEQUENCE [LARGE SCALE GENOMIC DNA]</scope>
    <source>
        <strain evidence="1 2">E407-8</strain>
    </source>
</reference>
<comment type="caution">
    <text evidence="1">The sequence shown here is derived from an EMBL/GenBank/DDBJ whole genome shotgun (WGS) entry which is preliminary data.</text>
</comment>
<keyword evidence="2" id="KW-1185">Reference proteome</keyword>
<dbReference type="EMBL" id="BAFK01000029">
    <property type="protein sequence ID" value="GAB60495.1"/>
    <property type="molecule type" value="Genomic_DNA"/>
</dbReference>
<protein>
    <submittedName>
        <fullName evidence="1">Uncharacterized protein</fullName>
    </submittedName>
</protein>
<gene>
    <name evidence="1" type="ORF">RNAN_3520</name>
</gene>
<evidence type="ECO:0000313" key="1">
    <source>
        <dbReference type="EMBL" id="GAB60495.1"/>
    </source>
</evidence>
<organism evidence="1 2">
    <name type="scientific">Rheinheimera nanhaiensis E407-8</name>
    <dbReference type="NCBI Taxonomy" id="562729"/>
    <lineage>
        <taxon>Bacteria</taxon>
        <taxon>Pseudomonadati</taxon>
        <taxon>Pseudomonadota</taxon>
        <taxon>Gammaproteobacteria</taxon>
        <taxon>Chromatiales</taxon>
        <taxon>Chromatiaceae</taxon>
        <taxon>Rheinheimera</taxon>
    </lineage>
</organism>
<proteinExistence type="predicted"/>
<dbReference type="STRING" id="562729.RNAN_3520"/>
<dbReference type="Proteomes" id="UP000004374">
    <property type="component" value="Unassembled WGS sequence"/>
</dbReference>